<gene>
    <name evidence="1" type="ordered locus">CKO_01991</name>
</gene>
<evidence type="ECO:0000313" key="2">
    <source>
        <dbReference type="Proteomes" id="UP000008148"/>
    </source>
</evidence>
<accession>A8AI05</accession>
<dbReference type="KEGG" id="cko:CKO_01991"/>
<dbReference type="Proteomes" id="UP000008148">
    <property type="component" value="Chromosome"/>
</dbReference>
<dbReference type="EMBL" id="CP000822">
    <property type="protein sequence ID" value="ABV13117.1"/>
    <property type="molecule type" value="Genomic_DNA"/>
</dbReference>
<reference evidence="1 2" key="1">
    <citation type="submission" date="2007-08" db="EMBL/GenBank/DDBJ databases">
        <authorList>
            <consortium name="The Citrobacter koseri Genome Sequencing Project"/>
            <person name="McClelland M."/>
            <person name="Sanderson E.K."/>
            <person name="Porwollik S."/>
            <person name="Spieth J."/>
            <person name="Clifton W.S."/>
            <person name="Latreille P."/>
            <person name="Courtney L."/>
            <person name="Wang C."/>
            <person name="Pepin K."/>
            <person name="Bhonagiri V."/>
            <person name="Nash W."/>
            <person name="Johnson M."/>
            <person name="Thiruvilangam P."/>
            <person name="Wilson R."/>
        </authorList>
    </citation>
    <scope>NUCLEOTIDE SEQUENCE [LARGE SCALE GENOMIC DNA]</scope>
    <source>
        <strain evidence="2">ATCC BAA-895 / CDC 4225-83 / SGSC4696</strain>
    </source>
</reference>
<protein>
    <submittedName>
        <fullName evidence="1">Uncharacterized protein</fullName>
    </submittedName>
</protein>
<organism evidence="1 2">
    <name type="scientific">Citrobacter koseri (strain ATCC BAA-895 / CDC 4225-83 / SGSC4696)</name>
    <dbReference type="NCBI Taxonomy" id="290338"/>
    <lineage>
        <taxon>Bacteria</taxon>
        <taxon>Pseudomonadati</taxon>
        <taxon>Pseudomonadota</taxon>
        <taxon>Gammaproteobacteria</taxon>
        <taxon>Enterobacterales</taxon>
        <taxon>Enterobacteriaceae</taxon>
        <taxon>Citrobacter</taxon>
    </lineage>
</organism>
<proteinExistence type="predicted"/>
<dbReference type="AlphaFoldDB" id="A8AI05"/>
<name>A8AI05_CITK8</name>
<dbReference type="HOGENOM" id="CLU_3166205_0_0_6"/>
<sequence length="47" mass="5368">MVIELTAASDFNKFISVVFQTLEQNPCMADRRPDKGVYAAIRQYRCA</sequence>
<keyword evidence="2" id="KW-1185">Reference proteome</keyword>
<evidence type="ECO:0000313" key="1">
    <source>
        <dbReference type="EMBL" id="ABV13117.1"/>
    </source>
</evidence>